<dbReference type="PANTHER" id="PTHR13887:SF41">
    <property type="entry name" value="THIOREDOXIN SUPERFAMILY PROTEIN"/>
    <property type="match status" value="1"/>
</dbReference>
<dbReference type="SUPFAM" id="SSF52833">
    <property type="entry name" value="Thioredoxin-like"/>
    <property type="match status" value="1"/>
</dbReference>
<organism evidence="3 4">
    <name type="scientific">Streptomyces smyrnaeus</name>
    <dbReference type="NCBI Taxonomy" id="1387713"/>
    <lineage>
        <taxon>Bacteria</taxon>
        <taxon>Bacillati</taxon>
        <taxon>Actinomycetota</taxon>
        <taxon>Actinomycetes</taxon>
        <taxon>Kitasatosporales</taxon>
        <taxon>Streptomycetaceae</taxon>
        <taxon>Streptomyces</taxon>
    </lineage>
</organism>
<dbReference type="InterPro" id="IPR001853">
    <property type="entry name" value="DSBA-like_thioredoxin_dom"/>
</dbReference>
<feature type="domain" description="DSBA-like thioredoxin" evidence="2">
    <location>
        <begin position="4"/>
        <end position="202"/>
    </location>
</feature>
<dbReference type="RefSeq" id="WP_209211655.1">
    <property type="nucleotide sequence ID" value="NZ_JAFFZM010000009.1"/>
</dbReference>
<dbReference type="Gene3D" id="3.40.30.10">
    <property type="entry name" value="Glutaredoxin"/>
    <property type="match status" value="1"/>
</dbReference>
<evidence type="ECO:0000313" key="4">
    <source>
        <dbReference type="Proteomes" id="UP000721954"/>
    </source>
</evidence>
<dbReference type="InterPro" id="IPR036249">
    <property type="entry name" value="Thioredoxin-like_sf"/>
</dbReference>
<dbReference type="PANTHER" id="PTHR13887">
    <property type="entry name" value="GLUTATHIONE S-TRANSFERASE KAPPA"/>
    <property type="match status" value="1"/>
</dbReference>
<sequence length="236" mass="26396">MLRVRIWSDIVCPWCYVGQRRWQKAMAHFPLAQEVHVVRRAFELRKDQPRVPLHRLADLMVTNYGMQPSEIDEVFDRIRKLGAREGITLHPEKVRPVNSFDAHRLSQLAVDYGAGDIMLDTLFRAYHTDLRNIADHGVLRDLAAEVGLPDSEVASVLHGDRYAGDVRAQQDAARIAGVTSVPSFVIEGQQVLHGVVTAEEMLKMLNEEWTRNSGSDHEAPSKSAPGEPGAPPVSVH</sequence>
<name>A0ABS3XX52_9ACTN</name>
<evidence type="ECO:0000256" key="1">
    <source>
        <dbReference type="SAM" id="MobiDB-lite"/>
    </source>
</evidence>
<dbReference type="EMBL" id="JAFFZM010000009">
    <property type="protein sequence ID" value="MBO8199983.1"/>
    <property type="molecule type" value="Genomic_DNA"/>
</dbReference>
<accession>A0ABS3XX52</accession>
<feature type="compositionally biased region" description="Basic and acidic residues" evidence="1">
    <location>
        <begin position="210"/>
        <end position="220"/>
    </location>
</feature>
<dbReference type="GeneID" id="96260313"/>
<dbReference type="Pfam" id="PF01323">
    <property type="entry name" value="DSBA"/>
    <property type="match status" value="1"/>
</dbReference>
<protein>
    <submittedName>
        <fullName evidence="3">DsbA family oxidoreductase</fullName>
    </submittedName>
</protein>
<feature type="region of interest" description="Disordered" evidence="1">
    <location>
        <begin position="210"/>
        <end position="236"/>
    </location>
</feature>
<keyword evidence="4" id="KW-1185">Reference proteome</keyword>
<dbReference type="Proteomes" id="UP000721954">
    <property type="component" value="Unassembled WGS sequence"/>
</dbReference>
<gene>
    <name evidence="3" type="ORF">JW613_17020</name>
</gene>
<reference evidence="3 4" key="1">
    <citation type="submission" date="2021-02" db="EMBL/GenBank/DDBJ databases">
        <title>Streptomyces spirodelae sp. nov., isolated from duckweed.</title>
        <authorList>
            <person name="Saimee Y."/>
            <person name="Duangmal K."/>
        </authorList>
    </citation>
    <scope>NUCLEOTIDE SEQUENCE [LARGE SCALE GENOMIC DNA]</scope>
    <source>
        <strain evidence="3 4">DSM 42105</strain>
    </source>
</reference>
<evidence type="ECO:0000313" key="3">
    <source>
        <dbReference type="EMBL" id="MBO8199983.1"/>
    </source>
</evidence>
<comment type="caution">
    <text evidence="3">The sequence shown here is derived from an EMBL/GenBank/DDBJ whole genome shotgun (WGS) entry which is preliminary data.</text>
</comment>
<dbReference type="CDD" id="cd03024">
    <property type="entry name" value="DsbA_FrnE"/>
    <property type="match status" value="1"/>
</dbReference>
<proteinExistence type="predicted"/>
<evidence type="ECO:0000259" key="2">
    <source>
        <dbReference type="Pfam" id="PF01323"/>
    </source>
</evidence>